<dbReference type="EMBL" id="NNAY01004472">
    <property type="protein sequence ID" value="OXU17845.1"/>
    <property type="molecule type" value="Genomic_DNA"/>
</dbReference>
<gene>
    <name evidence="1" type="ORF">TSAR_010309</name>
</gene>
<name>A0A232EHL9_9HYME</name>
<reference evidence="1 2" key="1">
    <citation type="journal article" date="2017" name="Curr. Biol.">
        <title>The Evolution of Venom by Co-option of Single-Copy Genes.</title>
        <authorList>
            <person name="Martinson E.O."/>
            <person name="Mrinalini"/>
            <person name="Kelkar Y.D."/>
            <person name="Chang C.H."/>
            <person name="Werren J.H."/>
        </authorList>
    </citation>
    <scope>NUCLEOTIDE SEQUENCE [LARGE SCALE GENOMIC DNA]</scope>
    <source>
        <strain evidence="1 2">Alberta</strain>
        <tissue evidence="1">Whole body</tissue>
    </source>
</reference>
<protein>
    <submittedName>
        <fullName evidence="1">Uncharacterized protein</fullName>
    </submittedName>
</protein>
<sequence>MSCKNALHLQITLCKHRDSIVLHDVRHDVRHCNCQVTQHRDGTETARRDSTRCRLCASRKRCRLNIRPAGWGHDYSEGCSNDNFRRQRGKCDLLCPLRSVIGRPCINSKMFKLPVAAPMNKKMSN</sequence>
<organism evidence="1 2">
    <name type="scientific">Trichomalopsis sarcophagae</name>
    <dbReference type="NCBI Taxonomy" id="543379"/>
    <lineage>
        <taxon>Eukaryota</taxon>
        <taxon>Metazoa</taxon>
        <taxon>Ecdysozoa</taxon>
        <taxon>Arthropoda</taxon>
        <taxon>Hexapoda</taxon>
        <taxon>Insecta</taxon>
        <taxon>Pterygota</taxon>
        <taxon>Neoptera</taxon>
        <taxon>Endopterygota</taxon>
        <taxon>Hymenoptera</taxon>
        <taxon>Apocrita</taxon>
        <taxon>Proctotrupomorpha</taxon>
        <taxon>Chalcidoidea</taxon>
        <taxon>Pteromalidae</taxon>
        <taxon>Pteromalinae</taxon>
        <taxon>Trichomalopsis</taxon>
    </lineage>
</organism>
<keyword evidence="2" id="KW-1185">Reference proteome</keyword>
<proteinExistence type="predicted"/>
<dbReference type="AlphaFoldDB" id="A0A232EHL9"/>
<evidence type="ECO:0000313" key="1">
    <source>
        <dbReference type="EMBL" id="OXU17845.1"/>
    </source>
</evidence>
<evidence type="ECO:0000313" key="2">
    <source>
        <dbReference type="Proteomes" id="UP000215335"/>
    </source>
</evidence>
<comment type="caution">
    <text evidence="1">The sequence shown here is derived from an EMBL/GenBank/DDBJ whole genome shotgun (WGS) entry which is preliminary data.</text>
</comment>
<dbReference type="Proteomes" id="UP000215335">
    <property type="component" value="Unassembled WGS sequence"/>
</dbReference>
<accession>A0A232EHL9</accession>